<dbReference type="SUPFAM" id="SSF118215">
    <property type="entry name" value="Proton glutamate symport protein"/>
    <property type="match status" value="1"/>
</dbReference>
<gene>
    <name evidence="7" type="ORF">FYJ58_11680</name>
</gene>
<dbReference type="RefSeq" id="WP_154519917.1">
    <property type="nucleotide sequence ID" value="NZ_VUMT01000021.1"/>
</dbReference>
<evidence type="ECO:0000256" key="5">
    <source>
        <dbReference type="ARBA" id="ARBA00023136"/>
    </source>
</evidence>
<dbReference type="InterPro" id="IPR001991">
    <property type="entry name" value="Na-dicarboxylate_symporter"/>
</dbReference>
<keyword evidence="8" id="KW-1185">Reference proteome</keyword>
<evidence type="ECO:0000256" key="3">
    <source>
        <dbReference type="ARBA" id="ARBA00022692"/>
    </source>
</evidence>
<dbReference type="Proteomes" id="UP000482209">
    <property type="component" value="Unassembled WGS sequence"/>
</dbReference>
<dbReference type="Pfam" id="PF00375">
    <property type="entry name" value="SDF"/>
    <property type="match status" value="1"/>
</dbReference>
<dbReference type="PRINTS" id="PR00173">
    <property type="entry name" value="EDTRNSPORT"/>
</dbReference>
<dbReference type="AlphaFoldDB" id="A0A6L5Y2D0"/>
<keyword evidence="2" id="KW-0813">Transport</keyword>
<evidence type="ECO:0000256" key="6">
    <source>
        <dbReference type="SAM" id="Phobius"/>
    </source>
</evidence>
<feature type="transmembrane region" description="Helical" evidence="6">
    <location>
        <begin position="9"/>
        <end position="28"/>
    </location>
</feature>
<proteinExistence type="predicted"/>
<evidence type="ECO:0000313" key="7">
    <source>
        <dbReference type="EMBL" id="MSS64528.1"/>
    </source>
</evidence>
<feature type="transmembrane region" description="Helical" evidence="6">
    <location>
        <begin position="311"/>
        <end position="329"/>
    </location>
</feature>
<keyword evidence="4 6" id="KW-1133">Transmembrane helix</keyword>
<dbReference type="GO" id="GO:0005295">
    <property type="term" value="F:neutral L-amino acid:sodium symporter activity"/>
    <property type="evidence" value="ECO:0007669"/>
    <property type="project" value="TreeGrafter"/>
</dbReference>
<evidence type="ECO:0000256" key="4">
    <source>
        <dbReference type="ARBA" id="ARBA00022989"/>
    </source>
</evidence>
<feature type="transmembrane region" description="Helical" evidence="6">
    <location>
        <begin position="341"/>
        <end position="364"/>
    </location>
</feature>
<evidence type="ECO:0000256" key="1">
    <source>
        <dbReference type="ARBA" id="ARBA00004141"/>
    </source>
</evidence>
<keyword evidence="5 6" id="KW-0472">Membrane</keyword>
<feature type="transmembrane region" description="Helical" evidence="6">
    <location>
        <begin position="173"/>
        <end position="193"/>
    </location>
</feature>
<dbReference type="PANTHER" id="PTHR42865">
    <property type="entry name" value="PROTON/GLUTAMATE-ASPARTATE SYMPORTER"/>
    <property type="match status" value="1"/>
</dbReference>
<dbReference type="Gene3D" id="1.10.3860.10">
    <property type="entry name" value="Sodium:dicarboxylate symporter"/>
    <property type="match status" value="1"/>
</dbReference>
<evidence type="ECO:0000256" key="2">
    <source>
        <dbReference type="ARBA" id="ARBA00022448"/>
    </source>
</evidence>
<accession>A0A6L5Y2D0</accession>
<reference evidence="7 8" key="1">
    <citation type="submission" date="2019-08" db="EMBL/GenBank/DDBJ databases">
        <title>In-depth cultivation of the pig gut microbiome towards novel bacterial diversity and tailored functional studies.</title>
        <authorList>
            <person name="Wylensek D."/>
            <person name="Hitch T.C.A."/>
            <person name="Clavel T."/>
        </authorList>
    </citation>
    <scope>NUCLEOTIDE SEQUENCE [LARGE SCALE GENOMIC DNA]</scope>
    <source>
        <strain evidence="7 8">WCA-693-APC-MOT-I</strain>
    </source>
</reference>
<name>A0A6L5Y2D0_9FIRM</name>
<comment type="subcellular location">
    <subcellularLocation>
        <location evidence="1">Membrane</location>
        <topology evidence="1">Multi-pass membrane protein</topology>
    </subcellularLocation>
</comment>
<dbReference type="PANTHER" id="PTHR42865:SF8">
    <property type="entry name" value="SERINE_THREONINE TRANSPORTER SSTT"/>
    <property type="match status" value="1"/>
</dbReference>
<dbReference type="GO" id="GO:0005886">
    <property type="term" value="C:plasma membrane"/>
    <property type="evidence" value="ECO:0007669"/>
    <property type="project" value="TreeGrafter"/>
</dbReference>
<feature type="transmembrane region" description="Helical" evidence="6">
    <location>
        <begin position="205"/>
        <end position="231"/>
    </location>
</feature>
<keyword evidence="3 6" id="KW-0812">Transmembrane</keyword>
<feature type="transmembrane region" description="Helical" evidence="6">
    <location>
        <begin position="78"/>
        <end position="103"/>
    </location>
</feature>
<protein>
    <submittedName>
        <fullName evidence="7">Dicarboxylate/amino acid:cation symporter</fullName>
    </submittedName>
</protein>
<sequence length="415" mass="44179">MEKKKKLGLVPRLIIGIILGILIGSFLPEPIIRVVITMSTLFSTFLKFVIPLMILAFVTMGIADLTQGAGKLLATTAGISYASTLVAGTCAFFVAITLFPKFISADVIQSIGNPEEGMLDSFFSIPLTPIMDVTAAVALAFILGLCISSMRGKEIGDTCYNFFSEFSKIINKVLNVVIIPLLPLYIMGTFANMTVSGQTFAILSVLWKVFLVVICLHLIYLVILFTVSGTISKKNPIGMLKNQVPGYLAAIGTQSSAACIPVNIKCAESNGVCQEIRNFVIPLCANIHMAGSMITITCCVTSVLLMSNMEINLGIIVPFIMTLGIAMIASPGAPGGSIMSALPFLPMVGIGTESALASLLIALYITQDSFGTACNVSGDNAIAAIIDLIYKKFIKKEEKKESDVSEDAEAEPEGN</sequence>
<dbReference type="InterPro" id="IPR036458">
    <property type="entry name" value="Na:dicarbo_symporter_sf"/>
</dbReference>
<organism evidence="7 8">
    <name type="scientific">Velocimicrobium porci</name>
    <dbReference type="NCBI Taxonomy" id="2606634"/>
    <lineage>
        <taxon>Bacteria</taxon>
        <taxon>Bacillati</taxon>
        <taxon>Bacillota</taxon>
        <taxon>Clostridia</taxon>
        <taxon>Lachnospirales</taxon>
        <taxon>Lachnospiraceae</taxon>
        <taxon>Velocimicrobium</taxon>
    </lineage>
</organism>
<evidence type="ECO:0000313" key="8">
    <source>
        <dbReference type="Proteomes" id="UP000482209"/>
    </source>
</evidence>
<dbReference type="GO" id="GO:0032329">
    <property type="term" value="P:serine transport"/>
    <property type="evidence" value="ECO:0007669"/>
    <property type="project" value="TreeGrafter"/>
</dbReference>
<dbReference type="EMBL" id="VUMT01000021">
    <property type="protein sequence ID" value="MSS64528.1"/>
    <property type="molecule type" value="Genomic_DNA"/>
</dbReference>
<feature type="transmembrane region" description="Helical" evidence="6">
    <location>
        <begin position="123"/>
        <end position="147"/>
    </location>
</feature>
<comment type="caution">
    <text evidence="7">The sequence shown here is derived from an EMBL/GenBank/DDBJ whole genome shotgun (WGS) entry which is preliminary data.</text>
</comment>